<dbReference type="InterPro" id="IPR014710">
    <property type="entry name" value="RmlC-like_jellyroll"/>
</dbReference>
<reference evidence="2 3" key="1">
    <citation type="submission" date="2020-02" db="EMBL/GenBank/DDBJ databases">
        <title>Out from the shadows clarifying the taxonomy of the family Cryomorphaceae and related taxa by utilizing the GTDB taxonomic framework.</title>
        <authorList>
            <person name="Bowman J.P."/>
        </authorList>
    </citation>
    <scope>NUCLEOTIDE SEQUENCE [LARGE SCALE GENOMIC DNA]</scope>
    <source>
        <strain evidence="2 3">QSSC 1-22</strain>
    </source>
</reference>
<dbReference type="Pfam" id="PF00027">
    <property type="entry name" value="cNMP_binding"/>
    <property type="match status" value="1"/>
</dbReference>
<dbReference type="SUPFAM" id="SSF51206">
    <property type="entry name" value="cAMP-binding domain-like"/>
    <property type="match status" value="1"/>
</dbReference>
<dbReference type="Gene3D" id="2.60.120.10">
    <property type="entry name" value="Jelly Rolls"/>
    <property type="match status" value="1"/>
</dbReference>
<dbReference type="GO" id="GO:0003700">
    <property type="term" value="F:DNA-binding transcription factor activity"/>
    <property type="evidence" value="ECO:0007669"/>
    <property type="project" value="TreeGrafter"/>
</dbReference>
<dbReference type="GO" id="GO:0005829">
    <property type="term" value="C:cytosol"/>
    <property type="evidence" value="ECO:0007669"/>
    <property type="project" value="TreeGrafter"/>
</dbReference>
<dbReference type="InterPro" id="IPR050397">
    <property type="entry name" value="Env_Response_Regulators"/>
</dbReference>
<evidence type="ECO:0000313" key="3">
    <source>
        <dbReference type="Proteomes" id="UP000486602"/>
    </source>
</evidence>
<comment type="caution">
    <text evidence="2">The sequence shown here is derived from an EMBL/GenBank/DDBJ whole genome shotgun (WGS) entry which is preliminary data.</text>
</comment>
<evidence type="ECO:0000313" key="2">
    <source>
        <dbReference type="EMBL" id="NEN24962.1"/>
    </source>
</evidence>
<dbReference type="InterPro" id="IPR000595">
    <property type="entry name" value="cNMP-bd_dom"/>
</dbReference>
<dbReference type="PANTHER" id="PTHR24567:SF76">
    <property type="entry name" value="CYCLIC NUCLEOTIDE-BINDING DOMAIN PROTEIN"/>
    <property type="match status" value="1"/>
</dbReference>
<dbReference type="AlphaFoldDB" id="A0A7K3WVL2"/>
<dbReference type="InterPro" id="IPR018490">
    <property type="entry name" value="cNMP-bd_dom_sf"/>
</dbReference>
<keyword evidence="3" id="KW-1185">Reference proteome</keyword>
<organism evidence="2 3">
    <name type="scientific">Cryomorpha ignava</name>
    <dbReference type="NCBI Taxonomy" id="101383"/>
    <lineage>
        <taxon>Bacteria</taxon>
        <taxon>Pseudomonadati</taxon>
        <taxon>Bacteroidota</taxon>
        <taxon>Flavobacteriia</taxon>
        <taxon>Flavobacteriales</taxon>
        <taxon>Cryomorphaceae</taxon>
        <taxon>Cryomorpha</taxon>
    </lineage>
</organism>
<dbReference type="PANTHER" id="PTHR24567">
    <property type="entry name" value="CRP FAMILY TRANSCRIPTIONAL REGULATORY PROTEIN"/>
    <property type="match status" value="1"/>
</dbReference>
<dbReference type="EMBL" id="JAAGVY010000037">
    <property type="protein sequence ID" value="NEN24962.1"/>
    <property type="molecule type" value="Genomic_DNA"/>
</dbReference>
<name>A0A7K3WVL2_9FLAO</name>
<dbReference type="RefSeq" id="WP_163286354.1">
    <property type="nucleotide sequence ID" value="NZ_JAAGVY010000037.1"/>
</dbReference>
<dbReference type="SMART" id="SM00100">
    <property type="entry name" value="cNMP"/>
    <property type="match status" value="1"/>
</dbReference>
<dbReference type="CDD" id="cd00038">
    <property type="entry name" value="CAP_ED"/>
    <property type="match status" value="1"/>
</dbReference>
<accession>A0A7K3WVL2</accession>
<dbReference type="PROSITE" id="PS50042">
    <property type="entry name" value="CNMP_BINDING_3"/>
    <property type="match status" value="1"/>
</dbReference>
<sequence>MTKSIFEKIYNHLALRKEDLDSIANAHEQIDFQKGHVFLENGKVANEYYLIQSGLVRSWLYDYNGDEITTEFYGDGEILIEVSSLFQRIPTKENIVALTAGTALRIDFDKFQELYHKIPAFNEWGRAWMSNQLFMSKQRTIDMLTRSAADRYLAILKHKPLIIKEAPLKHIASYLGITNSSLSRIRKEIFSA</sequence>
<feature type="domain" description="Cyclic nucleotide-binding" evidence="1">
    <location>
        <begin position="15"/>
        <end position="114"/>
    </location>
</feature>
<proteinExistence type="predicted"/>
<protein>
    <submittedName>
        <fullName evidence="2">Crp/Fnr family transcriptional regulator</fullName>
    </submittedName>
</protein>
<evidence type="ECO:0000259" key="1">
    <source>
        <dbReference type="PROSITE" id="PS50042"/>
    </source>
</evidence>
<gene>
    <name evidence="2" type="ORF">G3O08_15790</name>
</gene>
<dbReference type="Proteomes" id="UP000486602">
    <property type="component" value="Unassembled WGS sequence"/>
</dbReference>